<dbReference type="PANTHER" id="PTHR45266:SF3">
    <property type="entry name" value="OXALOACETATE DECARBOXYLASE ALPHA CHAIN"/>
    <property type="match status" value="1"/>
</dbReference>
<dbReference type="InterPro" id="IPR011053">
    <property type="entry name" value="Single_hybrid_motif"/>
</dbReference>
<dbReference type="Gene3D" id="2.40.50.100">
    <property type="match status" value="1"/>
</dbReference>
<dbReference type="Pfam" id="PF00364">
    <property type="entry name" value="Biotin_lipoyl"/>
    <property type="match status" value="1"/>
</dbReference>
<dbReference type="PROSITE" id="PS50968">
    <property type="entry name" value="BIOTINYL_LIPOYL"/>
    <property type="match status" value="1"/>
</dbReference>
<evidence type="ECO:0000256" key="10">
    <source>
        <dbReference type="SAM" id="MobiDB-lite"/>
    </source>
</evidence>
<name>A0ABQ5QHZ2_9BACT</name>
<dbReference type="PROSITE" id="PS00188">
    <property type="entry name" value="BIOTIN"/>
    <property type="match status" value="1"/>
</dbReference>
<dbReference type="CDD" id="cd06850">
    <property type="entry name" value="biotinyl_domain"/>
    <property type="match status" value="1"/>
</dbReference>
<evidence type="ECO:0000256" key="2">
    <source>
        <dbReference type="ARBA" id="ARBA00005194"/>
    </source>
</evidence>
<keyword evidence="4 9" id="KW-0444">Lipid biosynthesis</keyword>
<evidence type="ECO:0000256" key="1">
    <source>
        <dbReference type="ARBA" id="ARBA00003761"/>
    </source>
</evidence>
<dbReference type="InterPro" id="IPR050709">
    <property type="entry name" value="Biotin_Carboxyl_Carrier/Decarb"/>
</dbReference>
<evidence type="ECO:0000256" key="4">
    <source>
        <dbReference type="ARBA" id="ARBA00022516"/>
    </source>
</evidence>
<comment type="function">
    <text evidence="1 9">This protein is a component of the acetyl coenzyme A carboxylase complex; first, biotin carboxylase catalyzes the carboxylation of the carrier protein and then the transcarboxylase transfers the carboxyl group to form malonyl-CoA.</text>
</comment>
<dbReference type="Proteomes" id="UP001165069">
    <property type="component" value="Unassembled WGS sequence"/>
</dbReference>
<evidence type="ECO:0000256" key="9">
    <source>
        <dbReference type="RuleBase" id="RU364072"/>
    </source>
</evidence>
<dbReference type="EMBL" id="BSDE01000004">
    <property type="protein sequence ID" value="GLH73963.1"/>
    <property type="molecule type" value="Genomic_DNA"/>
</dbReference>
<reference evidence="12 13" key="1">
    <citation type="journal article" date="2023" name="Antonie Van Leeuwenhoek">
        <title>Mesoterricola silvestris gen. nov., sp. nov., Mesoterricola sediminis sp. nov., Geothrix oryzae sp. nov., Geothrix edaphica sp. nov., Geothrix rubra sp. nov., and Geothrix limicola sp. nov., six novel members of Acidobacteriota isolated from soils.</title>
        <authorList>
            <person name="Itoh H."/>
            <person name="Sugisawa Y."/>
            <person name="Mise K."/>
            <person name="Xu Z."/>
            <person name="Kuniyasu M."/>
            <person name="Ushijima N."/>
            <person name="Kawano K."/>
            <person name="Kobayashi E."/>
            <person name="Shiratori Y."/>
            <person name="Masuda Y."/>
            <person name="Senoo K."/>
        </authorList>
    </citation>
    <scope>NUCLEOTIDE SEQUENCE [LARGE SCALE GENOMIC DNA]</scope>
    <source>
        <strain evidence="12 13">Red804</strain>
    </source>
</reference>
<feature type="domain" description="Lipoyl-binding" evidence="11">
    <location>
        <begin position="132"/>
        <end position="208"/>
    </location>
</feature>
<protein>
    <recommendedName>
        <fullName evidence="3 9">Biotin carboxyl carrier protein of acetyl-CoA carboxylase</fullName>
    </recommendedName>
</protein>
<dbReference type="InterPro" id="IPR001882">
    <property type="entry name" value="Biotin_BS"/>
</dbReference>
<feature type="region of interest" description="Disordered" evidence="10">
    <location>
        <begin position="1"/>
        <end position="41"/>
    </location>
</feature>
<sequence>MSTSRKKSAAAKKAPAPRPAAKTAPKTPAPSAAKATAKTTVKAPLKASVQTIGLEEIKSLIALVGREPFQEFEFEAGDMRFRIRKDGPAPIIQASAPAPIVMAAPAPVHHVPAVPAPLAPAAPAAPADEPGIHYVTSPIVGTFYRASNPTATPFTSPGDFVKPGQTLCIIEAMKLMNEIESDVAGEIVKVLVENGTPVEYGERLFAVRIG</sequence>
<comment type="pathway">
    <text evidence="2 9">Lipid metabolism; fatty acid biosynthesis.</text>
</comment>
<dbReference type="PANTHER" id="PTHR45266">
    <property type="entry name" value="OXALOACETATE DECARBOXYLASE ALPHA CHAIN"/>
    <property type="match status" value="1"/>
</dbReference>
<dbReference type="InterPro" id="IPR000089">
    <property type="entry name" value="Biotin_lipoyl"/>
</dbReference>
<keyword evidence="5 9" id="KW-0276">Fatty acid metabolism</keyword>
<evidence type="ECO:0000313" key="13">
    <source>
        <dbReference type="Proteomes" id="UP001165069"/>
    </source>
</evidence>
<keyword evidence="7 9" id="KW-0275">Fatty acid biosynthesis</keyword>
<dbReference type="SUPFAM" id="SSF51230">
    <property type="entry name" value="Single hybrid motif"/>
    <property type="match status" value="1"/>
</dbReference>
<comment type="caution">
    <text evidence="12">The sequence shown here is derived from an EMBL/GenBank/DDBJ whole genome shotgun (WGS) entry which is preliminary data.</text>
</comment>
<organism evidence="12 13">
    <name type="scientific">Geothrix limicola</name>
    <dbReference type="NCBI Taxonomy" id="2927978"/>
    <lineage>
        <taxon>Bacteria</taxon>
        <taxon>Pseudomonadati</taxon>
        <taxon>Acidobacteriota</taxon>
        <taxon>Holophagae</taxon>
        <taxon>Holophagales</taxon>
        <taxon>Holophagaceae</taxon>
        <taxon>Geothrix</taxon>
    </lineage>
</organism>
<evidence type="ECO:0000256" key="7">
    <source>
        <dbReference type="ARBA" id="ARBA00023160"/>
    </source>
</evidence>
<feature type="compositionally biased region" description="Low complexity" evidence="10">
    <location>
        <begin position="11"/>
        <end position="41"/>
    </location>
</feature>
<keyword evidence="6 9" id="KW-0443">Lipid metabolism</keyword>
<proteinExistence type="predicted"/>
<dbReference type="InterPro" id="IPR001249">
    <property type="entry name" value="AcCoA_biotinCC"/>
</dbReference>
<evidence type="ECO:0000313" key="12">
    <source>
        <dbReference type="EMBL" id="GLH73963.1"/>
    </source>
</evidence>
<dbReference type="PRINTS" id="PR01071">
    <property type="entry name" value="ACOABIOTINCC"/>
</dbReference>
<evidence type="ECO:0000256" key="6">
    <source>
        <dbReference type="ARBA" id="ARBA00023098"/>
    </source>
</evidence>
<keyword evidence="13" id="KW-1185">Reference proteome</keyword>
<feature type="compositionally biased region" description="Basic residues" evidence="10">
    <location>
        <begin position="1"/>
        <end position="10"/>
    </location>
</feature>
<evidence type="ECO:0000256" key="3">
    <source>
        <dbReference type="ARBA" id="ARBA00017562"/>
    </source>
</evidence>
<dbReference type="NCBIfam" id="TIGR00531">
    <property type="entry name" value="BCCP"/>
    <property type="match status" value="1"/>
</dbReference>
<accession>A0ABQ5QHZ2</accession>
<evidence type="ECO:0000256" key="8">
    <source>
        <dbReference type="ARBA" id="ARBA00023267"/>
    </source>
</evidence>
<keyword evidence="8 9" id="KW-0092">Biotin</keyword>
<evidence type="ECO:0000256" key="5">
    <source>
        <dbReference type="ARBA" id="ARBA00022832"/>
    </source>
</evidence>
<gene>
    <name evidence="12" type="ORF">GETHLI_24650</name>
</gene>
<evidence type="ECO:0000259" key="11">
    <source>
        <dbReference type="PROSITE" id="PS50968"/>
    </source>
</evidence>